<comment type="caution">
    <text evidence="1">The sequence shown here is derived from an EMBL/GenBank/DDBJ whole genome shotgun (WGS) entry which is preliminary data.</text>
</comment>
<dbReference type="Proteomes" id="UP000638897">
    <property type="component" value="Unassembled WGS sequence"/>
</dbReference>
<accession>A0ABR7ZIZ2</accession>
<organism evidence="1 2">
    <name type="scientific">Anabaena cylindrica FACHB-318</name>
    <dbReference type="NCBI Taxonomy" id="2692880"/>
    <lineage>
        <taxon>Bacteria</taxon>
        <taxon>Bacillati</taxon>
        <taxon>Cyanobacteriota</taxon>
        <taxon>Cyanophyceae</taxon>
        <taxon>Nostocales</taxon>
        <taxon>Nostocaceae</taxon>
        <taxon>Anabaena</taxon>
    </lineage>
</organism>
<evidence type="ECO:0000313" key="2">
    <source>
        <dbReference type="Proteomes" id="UP000638897"/>
    </source>
</evidence>
<dbReference type="EMBL" id="JACJQC010000012">
    <property type="protein sequence ID" value="MBD2172615.1"/>
    <property type="molecule type" value="Genomic_DNA"/>
</dbReference>
<proteinExistence type="predicted"/>
<name>A0ABR7ZIZ2_ANACY</name>
<reference evidence="1 2" key="1">
    <citation type="journal article" date="2020" name="ISME J.">
        <title>Comparative genomics reveals insights into cyanobacterial evolution and habitat adaptation.</title>
        <authorList>
            <person name="Chen M.Y."/>
            <person name="Teng W.K."/>
            <person name="Zhao L."/>
            <person name="Hu C.X."/>
            <person name="Zhou Y.K."/>
            <person name="Han B.P."/>
            <person name="Song L.R."/>
            <person name="Shu W.S."/>
        </authorList>
    </citation>
    <scope>NUCLEOTIDE SEQUENCE [LARGE SCALE GENOMIC DNA]</scope>
    <source>
        <strain evidence="1 2">FACHB-318</strain>
    </source>
</reference>
<sequence length="47" mass="5466">MESDHSVVIHPHHAWFSVATPSRWGCGEYSNRPITHYQSTRTIQKTE</sequence>
<protein>
    <submittedName>
        <fullName evidence="1">Uncharacterized protein</fullName>
    </submittedName>
</protein>
<dbReference type="RefSeq" id="WP_158629512.1">
    <property type="nucleotide sequence ID" value="NZ_JACJQC010000012.1"/>
</dbReference>
<gene>
    <name evidence="1" type="ORF">H6F81_15440</name>
</gene>
<keyword evidence="2" id="KW-1185">Reference proteome</keyword>
<evidence type="ECO:0000313" key="1">
    <source>
        <dbReference type="EMBL" id="MBD2172615.1"/>
    </source>
</evidence>